<gene>
    <name evidence="1" type="ORF">ACFS7Z_00080</name>
</gene>
<protein>
    <recommendedName>
        <fullName evidence="3">SpoIIAA-like protein</fullName>
    </recommendedName>
</protein>
<evidence type="ECO:0000313" key="1">
    <source>
        <dbReference type="EMBL" id="MFD2998743.1"/>
    </source>
</evidence>
<accession>A0ABW6BRL9</accession>
<comment type="caution">
    <text evidence="1">The sequence shown here is derived from an EMBL/GenBank/DDBJ whole genome shotgun (WGS) entry which is preliminary data.</text>
</comment>
<sequence length="163" mass="19311">MNVLKPQVVLHDMIDVRKVIMNKNLHLLNVYQDDYVKVEVDENASFIYVEWFLHPDSQNFRRIFRKLTDITLETRSAFWLSDARAIRYIEFADQNWMLSEIVPRLKNSQLVKFARLSTAESIALMDVVRIYDMVVKLVDIDLKDKMEVFTDKEAALHWLFADA</sequence>
<organism evidence="1 2">
    <name type="scientific">Pontibacter toksunensis</name>
    <dbReference type="NCBI Taxonomy" id="1332631"/>
    <lineage>
        <taxon>Bacteria</taxon>
        <taxon>Pseudomonadati</taxon>
        <taxon>Bacteroidota</taxon>
        <taxon>Cytophagia</taxon>
        <taxon>Cytophagales</taxon>
        <taxon>Hymenobacteraceae</taxon>
        <taxon>Pontibacter</taxon>
    </lineage>
</organism>
<dbReference type="Proteomes" id="UP001597641">
    <property type="component" value="Unassembled WGS sequence"/>
</dbReference>
<dbReference type="EMBL" id="JBHUOX010000001">
    <property type="protein sequence ID" value="MFD2998743.1"/>
    <property type="molecule type" value="Genomic_DNA"/>
</dbReference>
<reference evidence="2" key="1">
    <citation type="journal article" date="2019" name="Int. J. Syst. Evol. Microbiol.">
        <title>The Global Catalogue of Microorganisms (GCM) 10K type strain sequencing project: providing services to taxonomists for standard genome sequencing and annotation.</title>
        <authorList>
            <consortium name="The Broad Institute Genomics Platform"/>
            <consortium name="The Broad Institute Genome Sequencing Center for Infectious Disease"/>
            <person name="Wu L."/>
            <person name="Ma J."/>
        </authorList>
    </citation>
    <scope>NUCLEOTIDE SEQUENCE [LARGE SCALE GENOMIC DNA]</scope>
    <source>
        <strain evidence="2">KCTC 23984</strain>
    </source>
</reference>
<evidence type="ECO:0000313" key="2">
    <source>
        <dbReference type="Proteomes" id="UP001597641"/>
    </source>
</evidence>
<evidence type="ECO:0008006" key="3">
    <source>
        <dbReference type="Google" id="ProtNLM"/>
    </source>
</evidence>
<name>A0ABW6BRL9_9BACT</name>
<proteinExistence type="predicted"/>
<keyword evidence="2" id="KW-1185">Reference proteome</keyword>
<dbReference type="RefSeq" id="WP_377478996.1">
    <property type="nucleotide sequence ID" value="NZ_JBHUOX010000001.1"/>
</dbReference>